<gene>
    <name evidence="8" type="ORF">HWN36_00125</name>
</gene>
<evidence type="ECO:0000313" key="9">
    <source>
        <dbReference type="Proteomes" id="UP000570823"/>
    </source>
</evidence>
<dbReference type="Pfam" id="PF03711">
    <property type="entry name" value="OKR_DC_1_C"/>
    <property type="match status" value="1"/>
</dbReference>
<keyword evidence="2" id="KW-0210">Decarboxylase</keyword>
<name>A0A7K4HLL1_9EURY</name>
<dbReference type="FunFam" id="3.40.640.10:FF:000008">
    <property type="entry name" value="Lysine decarboxylase, inducible"/>
    <property type="match status" value="1"/>
</dbReference>
<protein>
    <submittedName>
        <fullName evidence="8">Lysine decarboxylase</fullName>
    </submittedName>
</protein>
<dbReference type="Gene3D" id="3.90.100.10">
    <property type="entry name" value="Orn/Lys/Arg decarboxylase, C-terminal domain"/>
    <property type="match status" value="1"/>
</dbReference>
<dbReference type="SUPFAM" id="SSF52172">
    <property type="entry name" value="CheY-like"/>
    <property type="match status" value="1"/>
</dbReference>
<dbReference type="PANTHER" id="PTHR45229">
    <property type="entry name" value="CONSTITUTIVE ORNITHINE DECARBOXYLASE"/>
    <property type="match status" value="1"/>
</dbReference>
<dbReference type="CDD" id="cd00156">
    <property type="entry name" value="REC"/>
    <property type="match status" value="1"/>
</dbReference>
<reference evidence="8 9" key="1">
    <citation type="submission" date="2020-06" db="EMBL/GenBank/DDBJ databases">
        <title>Methanofollis fontis sp. nov., a methanogen isolated from marine sediments near a cold seep at Four-Way Closure Ridge offshore southwestern Taiwan.</title>
        <authorList>
            <person name="Chen S.-C."/>
            <person name="Teng N.-H."/>
            <person name="Lin Y.-S."/>
            <person name="Lai M.-C."/>
            <person name="Chen H.-H."/>
            <person name="Wang C.-C."/>
        </authorList>
    </citation>
    <scope>NUCLEOTIDE SEQUENCE [LARGE SCALE GENOMIC DNA]</scope>
    <source>
        <strain evidence="8 9">DSM 2702</strain>
    </source>
</reference>
<comment type="similarity">
    <text evidence="1">Belongs to the Orn/Lys/Arg decarboxylase class-I family.</text>
</comment>
<dbReference type="EMBL" id="JABXWR010000001">
    <property type="protein sequence ID" value="NVO65758.1"/>
    <property type="molecule type" value="Genomic_DNA"/>
</dbReference>
<keyword evidence="9" id="KW-1185">Reference proteome</keyword>
<dbReference type="SUPFAM" id="SSF55904">
    <property type="entry name" value="Ornithine decarboxylase C-terminal domain"/>
    <property type="match status" value="1"/>
</dbReference>
<dbReference type="Pfam" id="PF01276">
    <property type="entry name" value="OKR_DC_1"/>
    <property type="match status" value="1"/>
</dbReference>
<proteinExistence type="inferred from homology"/>
<dbReference type="PANTHER" id="PTHR45229:SF3">
    <property type="entry name" value="BIODEGRADATIVE ARGININE DECARBOXYLASE"/>
    <property type="match status" value="1"/>
</dbReference>
<dbReference type="AlphaFoldDB" id="A0A7K4HLL1"/>
<evidence type="ECO:0000256" key="4">
    <source>
        <dbReference type="ARBA" id="ARBA00023239"/>
    </source>
</evidence>
<dbReference type="InterPro" id="IPR008286">
    <property type="entry name" value="Prn/Lys/Arg_de-COase_C"/>
</dbReference>
<dbReference type="GO" id="GO:0005829">
    <property type="term" value="C:cytosol"/>
    <property type="evidence" value="ECO:0007669"/>
    <property type="project" value="TreeGrafter"/>
</dbReference>
<evidence type="ECO:0000259" key="5">
    <source>
        <dbReference type="Pfam" id="PF01276"/>
    </source>
</evidence>
<dbReference type="InterPro" id="IPR005308">
    <property type="entry name" value="OKR_de-COase_N"/>
</dbReference>
<feature type="domain" description="Orn/Lys/Arg decarboxylases family 1 pyridoxal-P attachment site" evidence="5">
    <location>
        <begin position="148"/>
        <end position="609"/>
    </location>
</feature>
<dbReference type="Gene3D" id="3.40.640.10">
    <property type="entry name" value="Type I PLP-dependent aspartate aminotransferase-like (Major domain)"/>
    <property type="match status" value="1"/>
</dbReference>
<dbReference type="SUPFAM" id="SSF53383">
    <property type="entry name" value="PLP-dependent transferases"/>
    <property type="match status" value="1"/>
</dbReference>
<evidence type="ECO:0000259" key="6">
    <source>
        <dbReference type="Pfam" id="PF03709"/>
    </source>
</evidence>
<sequence>MEWYSNLDLSILIVDSELHAETAGGIALRQVIEILGDLDFRVIEALTVEDALSIYRSVYPDIACVLLDWDLQPESAASAGPVEMIRTIRKRNRDLPIFLFTSKLAVNEIPLEVIRSIDGYFWKLDNTPRFIAGRIEDVTGDYLDKLLPAFFGELVRYTQEYKYAWHTPGHTGGVAFLKSPVGKLFFRFYGENTLRSDLSVSVPELGSLLEHTGVVGAAESEAARIFGADRTYFLTNGTSTSNKVVFSGCVGPGDIVLVDRNCHKSVMYAIIMTGAVPVYLIPTRNTYGIIGPIHAAEFDPAVIQKKCADHPLIADAGRTPRLAVVTNSTYDGLCYDVEAIIEKLTGTAGVLLFDEAWYGYARFHPLYRGRYAMTPVTAAPDRPAIFATQSTHKVLAAFSQGSMIHLRDSHCPEEARIDPDGFNEAFMMHTSTSPQYSIIASLDVAAKMMEGESGTVLITDTLEEALIFRQKMVQLMAQVLEDEEAGSRRWWFPVWQPGVGQGQYAEHFLTLRSRIQEGDAVELGRHLDYWTLKPGDAWHGFDGIEENYCLLDPLKVTVLTPGIDPGGLVEERGIPAAIVSRFLQEQGIVVEKTGFYSFFILFTMGISKGKSGTLIAQLFEFKDQYDANTPLEQVFPEIVKTYPRIYGGMGLADLCDAMHAYLKGHGIAEIQKDVYARIPRPAMTPAEAYRMMIAGKAEKVRLQDLAGRTAAVMVVPYPPGIPIWMPGEVLSADDRDIIDFLLLYEDFDAAFPGFETEIHGVIRDAGDDRKVYSILCLREDR</sequence>
<evidence type="ECO:0000256" key="3">
    <source>
        <dbReference type="ARBA" id="ARBA00022898"/>
    </source>
</evidence>
<dbReference type="RefSeq" id="WP_176789526.1">
    <property type="nucleotide sequence ID" value="NZ_JABXWR010000001.1"/>
</dbReference>
<dbReference type="InterPro" id="IPR015424">
    <property type="entry name" value="PyrdxlP-dep_Trfase"/>
</dbReference>
<comment type="caution">
    <text evidence="8">The sequence shown here is derived from an EMBL/GenBank/DDBJ whole genome shotgun (WGS) entry which is preliminary data.</text>
</comment>
<keyword evidence="3" id="KW-0663">Pyridoxal phosphate</keyword>
<dbReference type="Gene3D" id="3.90.1150.10">
    <property type="entry name" value="Aspartate Aminotransferase, domain 1"/>
    <property type="match status" value="1"/>
</dbReference>
<dbReference type="GO" id="GO:0030170">
    <property type="term" value="F:pyridoxal phosphate binding"/>
    <property type="evidence" value="ECO:0007669"/>
    <property type="project" value="TreeGrafter"/>
</dbReference>
<dbReference type="CDD" id="cd00615">
    <property type="entry name" value="Orn_deC_like"/>
    <property type="match status" value="1"/>
</dbReference>
<dbReference type="Proteomes" id="UP000570823">
    <property type="component" value="Unassembled WGS sequence"/>
</dbReference>
<evidence type="ECO:0000259" key="7">
    <source>
        <dbReference type="Pfam" id="PF03711"/>
    </source>
</evidence>
<dbReference type="Gene3D" id="3.40.50.2300">
    <property type="match status" value="1"/>
</dbReference>
<accession>A0A7K4HLL1</accession>
<evidence type="ECO:0000313" key="8">
    <source>
        <dbReference type="EMBL" id="NVO65758.1"/>
    </source>
</evidence>
<evidence type="ECO:0000256" key="2">
    <source>
        <dbReference type="ARBA" id="ARBA00022793"/>
    </source>
</evidence>
<dbReference type="InterPro" id="IPR015421">
    <property type="entry name" value="PyrdxlP-dep_Trfase_major"/>
</dbReference>
<dbReference type="InterPro" id="IPR011193">
    <property type="entry name" value="Orn/lys/arg_de-COase"/>
</dbReference>
<dbReference type="InterPro" id="IPR011006">
    <property type="entry name" value="CheY-like_superfamily"/>
</dbReference>
<keyword evidence="4" id="KW-0456">Lyase</keyword>
<dbReference type="GO" id="GO:0006527">
    <property type="term" value="P:L-arginine catabolic process"/>
    <property type="evidence" value="ECO:0007669"/>
    <property type="project" value="TreeGrafter"/>
</dbReference>
<dbReference type="Pfam" id="PF03709">
    <property type="entry name" value="OKR_DC_1_N"/>
    <property type="match status" value="1"/>
</dbReference>
<dbReference type="PIRSF" id="PIRSF009393">
    <property type="entry name" value="Orn_decarb"/>
    <property type="match status" value="1"/>
</dbReference>
<feature type="domain" description="Orn/Lys/Arg decarboxylase N-terminal" evidence="6">
    <location>
        <begin position="27"/>
        <end position="142"/>
    </location>
</feature>
<evidence type="ECO:0000256" key="1">
    <source>
        <dbReference type="ARBA" id="ARBA00010671"/>
    </source>
</evidence>
<feature type="domain" description="Orn/Lys/Arg decarboxylase C-terminal" evidence="7">
    <location>
        <begin position="636"/>
        <end position="764"/>
    </location>
</feature>
<dbReference type="GO" id="GO:0008792">
    <property type="term" value="F:arginine decarboxylase activity"/>
    <property type="evidence" value="ECO:0007669"/>
    <property type="project" value="TreeGrafter"/>
</dbReference>
<organism evidence="8 9">
    <name type="scientific">Methanofollis tationis</name>
    <dbReference type="NCBI Taxonomy" id="81417"/>
    <lineage>
        <taxon>Archaea</taxon>
        <taxon>Methanobacteriati</taxon>
        <taxon>Methanobacteriota</taxon>
        <taxon>Stenosarchaea group</taxon>
        <taxon>Methanomicrobia</taxon>
        <taxon>Methanomicrobiales</taxon>
        <taxon>Methanomicrobiaceae</taxon>
        <taxon>Methanofollis</taxon>
    </lineage>
</organism>
<dbReference type="OrthoDB" id="104944at2157"/>
<dbReference type="InterPro" id="IPR000310">
    <property type="entry name" value="Orn/Lys/Arg_deCO2ase_major_dom"/>
</dbReference>
<dbReference type="InterPro" id="IPR036633">
    <property type="entry name" value="Prn/Lys/Arg_de-COase_C_sf"/>
</dbReference>
<dbReference type="InterPro" id="IPR015422">
    <property type="entry name" value="PyrdxlP-dep_Trfase_small"/>
</dbReference>